<feature type="transmembrane region" description="Helical" evidence="7">
    <location>
        <begin position="82"/>
        <end position="105"/>
    </location>
</feature>
<keyword evidence="6 7" id="KW-0472">Membrane</keyword>
<dbReference type="AlphaFoldDB" id="H1PT46"/>
<keyword evidence="2" id="KW-0813">Transport</keyword>
<keyword evidence="4 7" id="KW-0812">Transmembrane</keyword>
<evidence type="ECO:0000256" key="2">
    <source>
        <dbReference type="ARBA" id="ARBA00022448"/>
    </source>
</evidence>
<dbReference type="RefSeq" id="WP_008697124.1">
    <property type="nucleotide sequence ID" value="NZ_KE161007.1"/>
</dbReference>
<dbReference type="PANTHER" id="PTHR42865:SF7">
    <property type="entry name" value="PROTON_GLUTAMATE-ASPARTATE SYMPORTER"/>
    <property type="match status" value="1"/>
</dbReference>
<comment type="subcellular location">
    <subcellularLocation>
        <location evidence="1">Cell membrane</location>
        <topology evidence="1">Multi-pass membrane protein</topology>
    </subcellularLocation>
</comment>
<evidence type="ECO:0000256" key="7">
    <source>
        <dbReference type="SAM" id="Phobius"/>
    </source>
</evidence>
<reference evidence="8 9" key="1">
    <citation type="submission" date="2012-07" db="EMBL/GenBank/DDBJ databases">
        <title>The Genome Sequence of Fusobacterium ulcerans 12_1B.</title>
        <authorList>
            <consortium name="The Broad Institute Genome Sequencing Platform"/>
            <person name="Earl A."/>
            <person name="Ward D."/>
            <person name="Feldgarden M."/>
            <person name="Gevers D."/>
            <person name="Strauss J."/>
            <person name="Ambrose C.E."/>
            <person name="Allen-Vercoe E."/>
            <person name="Walker B."/>
            <person name="Young S.K."/>
            <person name="Zeng Q."/>
            <person name="Gargeya S."/>
            <person name="Fitzgerald M."/>
            <person name="Haas B."/>
            <person name="Abouelleil A."/>
            <person name="Alvarado L."/>
            <person name="Arachchi H.M."/>
            <person name="Berlin A.M."/>
            <person name="Chapman S.B."/>
            <person name="Goldberg J."/>
            <person name="Griggs A."/>
            <person name="Gujja S."/>
            <person name="Hansen M."/>
            <person name="Howarth C."/>
            <person name="Imamovic A."/>
            <person name="Larimer J."/>
            <person name="McCowen C."/>
            <person name="Montmayeur A."/>
            <person name="Murphy C."/>
            <person name="Neiman D."/>
            <person name="Pearson M."/>
            <person name="Priest M."/>
            <person name="Roberts A."/>
            <person name="Saif S."/>
            <person name="Shea T."/>
            <person name="Sisk P."/>
            <person name="Sykes S."/>
            <person name="Wortman J."/>
            <person name="Nusbaum C."/>
            <person name="Birren B."/>
        </authorList>
    </citation>
    <scope>NUCLEOTIDE SEQUENCE [LARGE SCALE GENOMIC DNA]</scope>
    <source>
        <strain evidence="8 9">12_1B</strain>
    </source>
</reference>
<evidence type="ECO:0000256" key="6">
    <source>
        <dbReference type="ARBA" id="ARBA00023136"/>
    </source>
</evidence>
<dbReference type="InterPro" id="IPR001991">
    <property type="entry name" value="Na-dicarboxylate_symporter"/>
</dbReference>
<evidence type="ECO:0000313" key="8">
    <source>
        <dbReference type="EMBL" id="EHO81486.1"/>
    </source>
</evidence>
<feature type="transmembrane region" description="Helical" evidence="7">
    <location>
        <begin position="223"/>
        <end position="242"/>
    </location>
</feature>
<protein>
    <submittedName>
        <fullName evidence="8">Uncharacterized protein</fullName>
    </submittedName>
</protein>
<proteinExistence type="predicted"/>
<name>H1PT46_9FUSO</name>
<comment type="caution">
    <text evidence="8">The sequence shown here is derived from an EMBL/GenBank/DDBJ whole genome shotgun (WGS) entry which is preliminary data.</text>
</comment>
<evidence type="ECO:0000256" key="5">
    <source>
        <dbReference type="ARBA" id="ARBA00022989"/>
    </source>
</evidence>
<dbReference type="InterPro" id="IPR036458">
    <property type="entry name" value="Na:dicarbo_symporter_sf"/>
</dbReference>
<feature type="transmembrane region" description="Helical" evidence="7">
    <location>
        <begin position="12"/>
        <end position="34"/>
    </location>
</feature>
<keyword evidence="3" id="KW-1003">Cell membrane</keyword>
<dbReference type="Gene3D" id="1.10.3860.10">
    <property type="entry name" value="Sodium:dicarboxylate symporter"/>
    <property type="match status" value="1"/>
</dbReference>
<keyword evidence="9" id="KW-1185">Reference proteome</keyword>
<evidence type="ECO:0000313" key="9">
    <source>
        <dbReference type="Proteomes" id="UP000003233"/>
    </source>
</evidence>
<dbReference type="SUPFAM" id="SSF118215">
    <property type="entry name" value="Proton glutamate symport protein"/>
    <property type="match status" value="1"/>
</dbReference>
<evidence type="ECO:0000256" key="1">
    <source>
        <dbReference type="ARBA" id="ARBA00004651"/>
    </source>
</evidence>
<dbReference type="HOGENOM" id="CLU_019375_7_2_0"/>
<evidence type="ECO:0000256" key="4">
    <source>
        <dbReference type="ARBA" id="ARBA00022692"/>
    </source>
</evidence>
<dbReference type="GO" id="GO:0015293">
    <property type="term" value="F:symporter activity"/>
    <property type="evidence" value="ECO:0007669"/>
    <property type="project" value="UniProtKB-KW"/>
</dbReference>
<dbReference type="Proteomes" id="UP000003233">
    <property type="component" value="Unassembled WGS sequence"/>
</dbReference>
<dbReference type="BioCyc" id="FSP457404-HMP:GTSQ-1597-MONOMER"/>
<dbReference type="PRINTS" id="PR00173">
    <property type="entry name" value="EDTRNSPORT"/>
</dbReference>
<dbReference type="Pfam" id="PF00375">
    <property type="entry name" value="SDF"/>
    <property type="match status" value="1"/>
</dbReference>
<dbReference type="EMBL" id="AGWJ02000012">
    <property type="protein sequence ID" value="EHO81486.1"/>
    <property type="molecule type" value="Genomic_DNA"/>
</dbReference>
<organism evidence="8 9">
    <name type="scientific">Fusobacterium ulcerans 12-1B</name>
    <dbReference type="NCBI Taxonomy" id="457404"/>
    <lineage>
        <taxon>Bacteria</taxon>
        <taxon>Fusobacteriati</taxon>
        <taxon>Fusobacteriota</taxon>
        <taxon>Fusobacteriia</taxon>
        <taxon>Fusobacteriales</taxon>
        <taxon>Fusobacteriaceae</taxon>
        <taxon>Fusobacterium</taxon>
    </lineage>
</organism>
<accession>H1PT46</accession>
<feature type="transmembrane region" description="Helical" evidence="7">
    <location>
        <begin position="46"/>
        <end position="70"/>
    </location>
</feature>
<sequence length="412" mass="43356">MAENKKKSVWEAYRFSIILVGAILIGSLVGIKIGPKAVMFKPLGDLFINGMFMVVVPLVFVTISGSISAMSDMARLGKILKSLLLVFVSTGAVAAVLVLIVVNIFPPAKGVVLSMPAAEALKPFSTGGQIVSALTVTDFPELISRKNMLPLILFSLVFGMCVNSIGEKGKIIAGGLEALSEVFLKIIGLLMYYAPIGLGAYFAALVGEHGKELLGSYARALAIYYPLCFVYMATAFPVYAYISGGMSGVRALKHVISPAITAVATQSSIATLPVNLEACENIGVPKDIREIVLPIGATAHMDGTVLSTILKISFLFGIFQIPFAGVGTYVSAIMLAIAGGVVMSGVPGGGLIGEMLIVTMYGFPPEAFPIIATIGYLVDPPATMINASGDTLASMLVTRFVEGKDWMKRNLG</sequence>
<dbReference type="GO" id="GO:0006835">
    <property type="term" value="P:dicarboxylic acid transport"/>
    <property type="evidence" value="ECO:0007669"/>
    <property type="project" value="TreeGrafter"/>
</dbReference>
<dbReference type="PATRIC" id="fig|457404.5.peg.1573"/>
<dbReference type="GO" id="GO:0005886">
    <property type="term" value="C:plasma membrane"/>
    <property type="evidence" value="ECO:0007669"/>
    <property type="project" value="UniProtKB-SubCell"/>
</dbReference>
<gene>
    <name evidence="8" type="ORF">HMPREF0402_01589</name>
</gene>
<feature type="transmembrane region" description="Helical" evidence="7">
    <location>
        <begin position="148"/>
        <end position="166"/>
    </location>
</feature>
<keyword evidence="5 7" id="KW-1133">Transmembrane helix</keyword>
<feature type="transmembrane region" description="Helical" evidence="7">
    <location>
        <begin position="178"/>
        <end position="203"/>
    </location>
</feature>
<evidence type="ECO:0000256" key="3">
    <source>
        <dbReference type="ARBA" id="ARBA00022475"/>
    </source>
</evidence>
<dbReference type="PANTHER" id="PTHR42865">
    <property type="entry name" value="PROTON/GLUTAMATE-ASPARTATE SYMPORTER"/>
    <property type="match status" value="1"/>
</dbReference>